<dbReference type="Pfam" id="PF00326">
    <property type="entry name" value="Peptidase_S9"/>
    <property type="match status" value="1"/>
</dbReference>
<reference evidence="3 4" key="1">
    <citation type="submission" date="2018-01" db="EMBL/GenBank/DDBJ databases">
        <title>Arthrobacter sp. nov., from glaciers in China.</title>
        <authorList>
            <person name="Liu Q."/>
            <person name="Xin Y.-H."/>
        </authorList>
    </citation>
    <scope>NUCLEOTIDE SEQUENCE [LARGE SCALE GENOMIC DNA]</scope>
    <source>
        <strain evidence="3 4">HLT2-12-2</strain>
    </source>
</reference>
<dbReference type="InterPro" id="IPR011042">
    <property type="entry name" value="6-blade_b-propeller_TolB-like"/>
</dbReference>
<dbReference type="PANTHER" id="PTHR42881">
    <property type="entry name" value="PROLYL ENDOPEPTIDASE"/>
    <property type="match status" value="1"/>
</dbReference>
<feature type="domain" description="Peptidase S9 prolyl oligopeptidase catalytic" evidence="2">
    <location>
        <begin position="454"/>
        <end position="653"/>
    </location>
</feature>
<dbReference type="InterPro" id="IPR002470">
    <property type="entry name" value="Peptidase_S9A"/>
</dbReference>
<evidence type="ECO:0000313" key="3">
    <source>
        <dbReference type="EMBL" id="POH71755.1"/>
    </source>
</evidence>
<dbReference type="AlphaFoldDB" id="A0A2S3ZR93"/>
<evidence type="ECO:0000259" key="2">
    <source>
        <dbReference type="Pfam" id="PF00326"/>
    </source>
</evidence>
<dbReference type="EMBL" id="PPXC01000023">
    <property type="protein sequence ID" value="POH71755.1"/>
    <property type="molecule type" value="Genomic_DNA"/>
</dbReference>
<feature type="region of interest" description="Disordered" evidence="1">
    <location>
        <begin position="1"/>
        <end position="55"/>
    </location>
</feature>
<dbReference type="InterPro" id="IPR029058">
    <property type="entry name" value="AB_hydrolase_fold"/>
</dbReference>
<dbReference type="SUPFAM" id="SSF53474">
    <property type="entry name" value="alpha/beta-Hydrolases"/>
    <property type="match status" value="1"/>
</dbReference>
<dbReference type="InterPro" id="IPR001375">
    <property type="entry name" value="Peptidase_S9_cat"/>
</dbReference>
<dbReference type="Gene3D" id="2.120.10.30">
    <property type="entry name" value="TolB, C-terminal domain"/>
    <property type="match status" value="1"/>
</dbReference>
<name>A0A2S3ZR93_ARTGL</name>
<dbReference type="GO" id="GO:0006508">
    <property type="term" value="P:proteolysis"/>
    <property type="evidence" value="ECO:0007669"/>
    <property type="project" value="InterPro"/>
</dbReference>
<dbReference type="SUPFAM" id="SSF82171">
    <property type="entry name" value="DPP6 N-terminal domain-like"/>
    <property type="match status" value="1"/>
</dbReference>
<keyword evidence="4" id="KW-1185">Reference proteome</keyword>
<dbReference type="Proteomes" id="UP000237061">
    <property type="component" value="Unassembled WGS sequence"/>
</dbReference>
<comment type="caution">
    <text evidence="3">The sequence shown here is derived from an EMBL/GenBank/DDBJ whole genome shotgun (WGS) entry which is preliminary data.</text>
</comment>
<proteinExistence type="predicted"/>
<feature type="compositionally biased region" description="Basic residues" evidence="1">
    <location>
        <begin position="34"/>
        <end position="51"/>
    </location>
</feature>
<dbReference type="PRINTS" id="PR00862">
    <property type="entry name" value="PROLIGOPTASE"/>
</dbReference>
<dbReference type="PANTHER" id="PTHR42881:SF13">
    <property type="entry name" value="PROLYL ENDOPEPTIDASE"/>
    <property type="match status" value="1"/>
</dbReference>
<organism evidence="3 4">
    <name type="scientific">Arthrobacter glacialis</name>
    <dbReference type="NCBI Taxonomy" id="1664"/>
    <lineage>
        <taxon>Bacteria</taxon>
        <taxon>Bacillati</taxon>
        <taxon>Actinomycetota</taxon>
        <taxon>Actinomycetes</taxon>
        <taxon>Micrococcales</taxon>
        <taxon>Micrococcaceae</taxon>
        <taxon>Arthrobacter</taxon>
    </lineage>
</organism>
<dbReference type="InterPro" id="IPR051167">
    <property type="entry name" value="Prolyl_oligopep/macrocyclase"/>
</dbReference>
<dbReference type="Gene3D" id="2.130.10.120">
    <property type="entry name" value="Prolyl oligopeptidase, N-terminal domain"/>
    <property type="match status" value="1"/>
</dbReference>
<gene>
    <name evidence="3" type="ORF">CVS27_19255</name>
</gene>
<dbReference type="GO" id="GO:0005829">
    <property type="term" value="C:cytosol"/>
    <property type="evidence" value="ECO:0007669"/>
    <property type="project" value="TreeGrafter"/>
</dbReference>
<accession>A0A2S3ZR93</accession>
<dbReference type="GO" id="GO:0070012">
    <property type="term" value="F:oligopeptidase activity"/>
    <property type="evidence" value="ECO:0007669"/>
    <property type="project" value="TreeGrafter"/>
</dbReference>
<evidence type="ECO:0000256" key="1">
    <source>
        <dbReference type="SAM" id="MobiDB-lite"/>
    </source>
</evidence>
<dbReference type="Gene3D" id="3.40.50.1820">
    <property type="entry name" value="alpha/beta hydrolase"/>
    <property type="match status" value="1"/>
</dbReference>
<protein>
    <recommendedName>
        <fullName evidence="2">Peptidase S9 prolyl oligopeptidase catalytic domain-containing protein</fullName>
    </recommendedName>
</protein>
<dbReference type="GO" id="GO:0004252">
    <property type="term" value="F:serine-type endopeptidase activity"/>
    <property type="evidence" value="ECO:0007669"/>
    <property type="project" value="InterPro"/>
</dbReference>
<sequence>MGCRDAGRARRGASYRHELPRVGNPYRQSTNSAARRRPSRMAQPRRHRPRGRGGAVTWTLGVEKREGSNEASLELRHKPPLFEYFRNKVRHWDSTARQGMPQVAGGNAVFTWRNPREEFPALYLVPDPWLRRALSARNAPPAPPPVGSALPAPANRVVRGFTLDPSGTRVAALLGPADTELAGIWLLSAGTPPLQLPGPRSWHAAPVWAPDGNSLWVLSGKPPEQTIWRCELDEGGPSAPPEPMPFPWELGTPAAGARLRLGIRDGALLLTVRTPGAGTRCWLHREGIWNPSTNADPDHEQIPGHKVLARVGSQHGDVLAIEGPTGTKITLNRATLWWLEAAEQLTSLSISTHPDGSALWIQSASPELPSAVICMELPEAPDASTSRPRKDTGAFAHLRLRVPARDGVMVPVIVSARVGDFARHRPVSPRPLLLSCYGGFGVVHRSEPEPSVVAWIAAGGIHVAAQVRGGGELGPQWHEAGRGSNKLNAIHDVIDVARYLVAQGWTRVGELTAVGASHGGLVVCAAALLEPDAFGRVIAVAPLLDTVELHRHGLGSQWLHEFGADGETSGQQRAAYSPRHLLAALDSADHLPPLLCWVIGNDERVDNATAVEFVLGIRNRGGQAWLHRERGGGHAQRAAGSLLDFSATVLSFAAGRGNGIPPG</sequence>
<evidence type="ECO:0000313" key="4">
    <source>
        <dbReference type="Proteomes" id="UP000237061"/>
    </source>
</evidence>